<evidence type="ECO:0000313" key="8">
    <source>
        <dbReference type="Proteomes" id="UP000053328"/>
    </source>
</evidence>
<dbReference type="VEuPathDB" id="FungiDB:PV08_10656"/>
<organism evidence="7 8">
    <name type="scientific">Exophiala spinifera</name>
    <dbReference type="NCBI Taxonomy" id="91928"/>
    <lineage>
        <taxon>Eukaryota</taxon>
        <taxon>Fungi</taxon>
        <taxon>Dikarya</taxon>
        <taxon>Ascomycota</taxon>
        <taxon>Pezizomycotina</taxon>
        <taxon>Eurotiomycetes</taxon>
        <taxon>Chaetothyriomycetidae</taxon>
        <taxon>Chaetothyriales</taxon>
        <taxon>Herpotrichiellaceae</taxon>
        <taxon>Exophiala</taxon>
    </lineage>
</organism>
<dbReference type="InterPro" id="IPR036188">
    <property type="entry name" value="FAD/NAD-bd_sf"/>
</dbReference>
<keyword evidence="5" id="KW-0812">Transmembrane</keyword>
<keyword evidence="8" id="KW-1185">Reference proteome</keyword>
<keyword evidence="5" id="KW-0472">Membrane</keyword>
<dbReference type="InterPro" id="IPR002938">
    <property type="entry name" value="FAD-bd"/>
</dbReference>
<sequence>MPHLKIAIIGAGPAGCLLAPYLIQGSIEVTIFEAEDSPTARSQGGTLDLHPNTGISAIEEAGLGVALSKLLRCGGSRLKVVDQRLQTYFYLPSALHNAPEIDREQLRTMLLASIPDQVIRWSHKLKEIPSPGVLTFDNGQSEADYNLIVGADGAWSQVRRALSNQLPVYSGVSGYDLNIPDAVNISPASSDLVGGGTIFAFANGKSIIGQQLGSGSISVSVWSRQGDGWMTDRREQSPLPADILDGYNDWAPELQTLVVDAIGPIRISALYMLPLGFRWDHKPGITLVGDAAHLCTPFGGEGVNLALRDAQKLGRAIIEASRDRDLVTNLDKRVAVYEADLFKTGHKAQVMAYDMMRAMYFTNGAPRAGIESWVIARAVYNTPQILVGVHHLLLAVGVYSLFFFIKLFI</sequence>
<dbReference type="GO" id="GO:0071949">
    <property type="term" value="F:FAD binding"/>
    <property type="evidence" value="ECO:0007669"/>
    <property type="project" value="InterPro"/>
</dbReference>
<evidence type="ECO:0000256" key="3">
    <source>
        <dbReference type="ARBA" id="ARBA00023002"/>
    </source>
</evidence>
<dbReference type="PRINTS" id="PR00420">
    <property type="entry name" value="RNGMNOXGNASE"/>
</dbReference>
<evidence type="ECO:0000256" key="5">
    <source>
        <dbReference type="SAM" id="Phobius"/>
    </source>
</evidence>
<dbReference type="Proteomes" id="UP000053328">
    <property type="component" value="Unassembled WGS sequence"/>
</dbReference>
<dbReference type="EMBL" id="KN847499">
    <property type="protein sequence ID" value="KIW11356.1"/>
    <property type="molecule type" value="Genomic_DNA"/>
</dbReference>
<dbReference type="HOGENOM" id="CLU_009665_4_0_1"/>
<name>A0A0D1Y8N5_9EURO</name>
<keyword evidence="2" id="KW-0274">FAD</keyword>
<feature type="domain" description="FAD-binding" evidence="6">
    <location>
        <begin position="143"/>
        <end position="323"/>
    </location>
</feature>
<protein>
    <recommendedName>
        <fullName evidence="6">FAD-binding domain-containing protein</fullName>
    </recommendedName>
</protein>
<dbReference type="AlphaFoldDB" id="A0A0D1Y8N5"/>
<gene>
    <name evidence="7" type="ORF">PV08_10656</name>
</gene>
<keyword evidence="3" id="KW-0560">Oxidoreductase</keyword>
<evidence type="ECO:0000313" key="7">
    <source>
        <dbReference type="EMBL" id="KIW11356.1"/>
    </source>
</evidence>
<evidence type="ECO:0000259" key="6">
    <source>
        <dbReference type="Pfam" id="PF01494"/>
    </source>
</evidence>
<evidence type="ECO:0000256" key="1">
    <source>
        <dbReference type="ARBA" id="ARBA00022630"/>
    </source>
</evidence>
<keyword evidence="1" id="KW-0285">Flavoprotein</keyword>
<dbReference type="RefSeq" id="XP_016231572.1">
    <property type="nucleotide sequence ID" value="XM_016384970.1"/>
</dbReference>
<dbReference type="GeneID" id="27337739"/>
<feature type="transmembrane region" description="Helical" evidence="5">
    <location>
        <begin position="385"/>
        <end position="405"/>
    </location>
</feature>
<keyword evidence="5" id="KW-1133">Transmembrane helix</keyword>
<keyword evidence="4" id="KW-0503">Monooxygenase</keyword>
<accession>A0A0D1Y8N5</accession>
<dbReference type="OrthoDB" id="655030at2759"/>
<dbReference type="Gene3D" id="3.50.50.60">
    <property type="entry name" value="FAD/NAD(P)-binding domain"/>
    <property type="match status" value="1"/>
</dbReference>
<evidence type="ECO:0000256" key="4">
    <source>
        <dbReference type="ARBA" id="ARBA00023033"/>
    </source>
</evidence>
<dbReference type="SUPFAM" id="SSF51905">
    <property type="entry name" value="FAD/NAD(P)-binding domain"/>
    <property type="match status" value="1"/>
</dbReference>
<dbReference type="GO" id="GO:0004497">
    <property type="term" value="F:monooxygenase activity"/>
    <property type="evidence" value="ECO:0007669"/>
    <property type="project" value="UniProtKB-KW"/>
</dbReference>
<dbReference type="Pfam" id="PF01494">
    <property type="entry name" value="FAD_binding_3"/>
    <property type="match status" value="1"/>
</dbReference>
<dbReference type="PANTHER" id="PTHR46972:SF1">
    <property type="entry name" value="FAD DEPENDENT OXIDOREDUCTASE DOMAIN-CONTAINING PROTEIN"/>
    <property type="match status" value="1"/>
</dbReference>
<proteinExistence type="predicted"/>
<evidence type="ECO:0000256" key="2">
    <source>
        <dbReference type="ARBA" id="ARBA00022827"/>
    </source>
</evidence>
<dbReference type="STRING" id="91928.A0A0D1Y8N5"/>
<dbReference type="PANTHER" id="PTHR46972">
    <property type="entry name" value="MONOOXYGENASE ASQM-RELATED"/>
    <property type="match status" value="1"/>
</dbReference>
<reference evidence="7 8" key="1">
    <citation type="submission" date="2015-01" db="EMBL/GenBank/DDBJ databases">
        <title>The Genome Sequence of Exophiala spinifera CBS89968.</title>
        <authorList>
            <consortium name="The Broad Institute Genomics Platform"/>
            <person name="Cuomo C."/>
            <person name="de Hoog S."/>
            <person name="Gorbushina A."/>
            <person name="Stielow B."/>
            <person name="Teixiera M."/>
            <person name="Abouelleil A."/>
            <person name="Chapman S.B."/>
            <person name="Priest M."/>
            <person name="Young S.K."/>
            <person name="Wortman J."/>
            <person name="Nusbaum C."/>
            <person name="Birren B."/>
        </authorList>
    </citation>
    <scope>NUCLEOTIDE SEQUENCE [LARGE SCALE GENOMIC DNA]</scope>
    <source>
        <strain evidence="7 8">CBS 89968</strain>
    </source>
</reference>